<evidence type="ECO:0000313" key="2">
    <source>
        <dbReference type="Proteomes" id="UP001234297"/>
    </source>
</evidence>
<evidence type="ECO:0000313" key="1">
    <source>
        <dbReference type="EMBL" id="KAJ8615683.1"/>
    </source>
</evidence>
<reference evidence="1 2" key="1">
    <citation type="journal article" date="2022" name="Hortic Res">
        <title>A haplotype resolved chromosomal level avocado genome allows analysis of novel avocado genes.</title>
        <authorList>
            <person name="Nath O."/>
            <person name="Fletcher S.J."/>
            <person name="Hayward A."/>
            <person name="Shaw L.M."/>
            <person name="Masouleh A.K."/>
            <person name="Furtado A."/>
            <person name="Henry R.J."/>
            <person name="Mitter N."/>
        </authorList>
    </citation>
    <scope>NUCLEOTIDE SEQUENCE [LARGE SCALE GENOMIC DNA]</scope>
    <source>
        <strain evidence="2">cv. Hass</strain>
    </source>
</reference>
<sequence length="97" mass="10807">MACWVMRSQSSSQSWCLVIPLMEWKESSLRAEARCSAASCQRWEFNEVLNVGWVKHEIPVVDMDSSLNGYSKASGKVDVDRPDEEVLGDGKGRIEGG</sequence>
<organism evidence="1 2">
    <name type="scientific">Persea americana</name>
    <name type="common">Avocado</name>
    <dbReference type="NCBI Taxonomy" id="3435"/>
    <lineage>
        <taxon>Eukaryota</taxon>
        <taxon>Viridiplantae</taxon>
        <taxon>Streptophyta</taxon>
        <taxon>Embryophyta</taxon>
        <taxon>Tracheophyta</taxon>
        <taxon>Spermatophyta</taxon>
        <taxon>Magnoliopsida</taxon>
        <taxon>Magnoliidae</taxon>
        <taxon>Laurales</taxon>
        <taxon>Lauraceae</taxon>
        <taxon>Persea</taxon>
    </lineage>
</organism>
<proteinExistence type="predicted"/>
<keyword evidence="2" id="KW-1185">Reference proteome</keyword>
<name>A0ACC2K3J4_PERAE</name>
<dbReference type="EMBL" id="CM056820">
    <property type="protein sequence ID" value="KAJ8615683.1"/>
    <property type="molecule type" value="Genomic_DNA"/>
</dbReference>
<comment type="caution">
    <text evidence="1">The sequence shown here is derived from an EMBL/GenBank/DDBJ whole genome shotgun (WGS) entry which is preliminary data.</text>
</comment>
<gene>
    <name evidence="1" type="ORF">MRB53_035055</name>
</gene>
<accession>A0ACC2K3J4</accession>
<dbReference type="Proteomes" id="UP001234297">
    <property type="component" value="Chromosome 12"/>
</dbReference>
<protein>
    <submittedName>
        <fullName evidence="1">Uncharacterized protein</fullName>
    </submittedName>
</protein>